<dbReference type="InterPro" id="IPR003131">
    <property type="entry name" value="T1-type_BTB"/>
</dbReference>
<dbReference type="GO" id="GO:0051260">
    <property type="term" value="P:protein homooligomerization"/>
    <property type="evidence" value="ECO:0007669"/>
    <property type="project" value="InterPro"/>
</dbReference>
<dbReference type="PANTHER" id="PTHR14499:SF136">
    <property type="entry name" value="GH08630P"/>
    <property type="match status" value="1"/>
</dbReference>
<protein>
    <recommendedName>
        <fullName evidence="1">Potassium channel tetramerisation-type BTB domain-containing protein</fullName>
    </recommendedName>
</protein>
<dbReference type="CDD" id="cd18316">
    <property type="entry name" value="BTB_POZ_KCTD-like"/>
    <property type="match status" value="1"/>
</dbReference>
<dbReference type="Gene3D" id="3.30.710.10">
    <property type="entry name" value="Potassium Channel Kv1.1, Chain A"/>
    <property type="match status" value="1"/>
</dbReference>
<dbReference type="Pfam" id="PF02214">
    <property type="entry name" value="BTB_2"/>
    <property type="match status" value="1"/>
</dbReference>
<comment type="caution">
    <text evidence="2">The sequence shown here is derived from an EMBL/GenBank/DDBJ whole genome shotgun (WGS) entry which is preliminary data.</text>
</comment>
<accession>A0A5A8C675</accession>
<sequence length="365" mass="37814">MAGADNAEARCASAFAALGVPALGDDAVRRLGRADAVVLAKSLEAVAAKAKAGCASAAADDPDEVVELNVGGTVFTTLRATLVAFESSRLEAMLSGRWRVPRDAAGRVFVDRDPALFGRVLAFLRDPATGVALPAGSAAACDELVAEFEWYGLREVALPPLLPGSTVLTRQQGDDAARLLAGLPRHEGRWRLMMRGSQDGFAPSVFHAACDELEESIVAVRTAVGSVVVGYMDAPWGGSVGMNMARSRCALAVLETLRGRAALLLRPQVDPAKACVVCQDPTFGPIFGLFALGGAEGGPLRNDMAVMAGSDSTSVCFGIGCPGSMFERPPGWTDARLLSGSASGCVGLEDVEVWAPALDEPAAAE</sequence>
<proteinExistence type="predicted"/>
<feature type="domain" description="Potassium channel tetramerisation-type BTB" evidence="1">
    <location>
        <begin position="66"/>
        <end position="156"/>
    </location>
</feature>
<dbReference type="Proteomes" id="UP000323011">
    <property type="component" value="Unassembled WGS sequence"/>
</dbReference>
<organism evidence="2 3">
    <name type="scientific">Cafeteria roenbergensis</name>
    <name type="common">Marine flagellate</name>
    <dbReference type="NCBI Taxonomy" id="33653"/>
    <lineage>
        <taxon>Eukaryota</taxon>
        <taxon>Sar</taxon>
        <taxon>Stramenopiles</taxon>
        <taxon>Bigyra</taxon>
        <taxon>Opalozoa</taxon>
        <taxon>Bicosoecida</taxon>
        <taxon>Cafeteriaceae</taxon>
        <taxon>Cafeteria</taxon>
    </lineage>
</organism>
<evidence type="ECO:0000259" key="1">
    <source>
        <dbReference type="Pfam" id="PF02214"/>
    </source>
</evidence>
<evidence type="ECO:0000313" key="3">
    <source>
        <dbReference type="Proteomes" id="UP000323011"/>
    </source>
</evidence>
<reference evidence="2 3" key="1">
    <citation type="submission" date="2019-07" db="EMBL/GenBank/DDBJ databases">
        <title>Genomes of Cafeteria roenbergensis.</title>
        <authorList>
            <person name="Fischer M.G."/>
            <person name="Hackl T."/>
            <person name="Roman M."/>
        </authorList>
    </citation>
    <scope>NUCLEOTIDE SEQUENCE [LARGE SCALE GENOMIC DNA]</scope>
    <source>
        <strain evidence="2 3">BVI</strain>
    </source>
</reference>
<dbReference type="PANTHER" id="PTHR14499">
    <property type="entry name" value="POTASSIUM CHANNEL TETRAMERIZATION DOMAIN-CONTAINING"/>
    <property type="match status" value="1"/>
</dbReference>
<dbReference type="SUPFAM" id="SSF54695">
    <property type="entry name" value="POZ domain"/>
    <property type="match status" value="1"/>
</dbReference>
<dbReference type="EMBL" id="VLTN01000056">
    <property type="protein sequence ID" value="KAA0148167.1"/>
    <property type="molecule type" value="Genomic_DNA"/>
</dbReference>
<evidence type="ECO:0000313" key="2">
    <source>
        <dbReference type="EMBL" id="KAA0148167.1"/>
    </source>
</evidence>
<dbReference type="AlphaFoldDB" id="A0A5A8C675"/>
<name>A0A5A8C675_CAFRO</name>
<keyword evidence="3" id="KW-1185">Reference proteome</keyword>
<gene>
    <name evidence="2" type="ORF">FNF29_06826</name>
</gene>
<dbReference type="InterPro" id="IPR011333">
    <property type="entry name" value="SKP1/BTB/POZ_sf"/>
</dbReference>